<sequence>MAITNRKVSAVIPCLNEEETIGICIAKVIKAFKKLGVDGEVIVGDNGSTDNSAKIARDLGAIVVNQPVRGYGAALQAAIEAAKGDYIIMGDADDSYDWGNIAPFLIKLEEGNELVMGNRFKGGIMPGAMPVSHRYFGNPLFSLMARTISSAPVGDFYCGMRAFTKKRYEKLRLTSLGMEFAIEMVVNAARTDTKIAEAPIILYPDKRSKAPHLRTFIDGWRTLRFILTYAPNYLHLVPGALLFLIGAALQILLVKGPVIINGFYIGIHFLALGCLLTLVGFNIINIGALVKVLLVTKTPLVKDNMVIWLKNNFSLELGLIVGGLLLAGGLAIDGALLWKWLFFSQPMEDSIHVAFIATNVIAISVNIIFSSFLIGLFLEEAKRDSNPGGMADV</sequence>
<dbReference type="PANTHER" id="PTHR48090:SF7">
    <property type="entry name" value="RFBJ PROTEIN"/>
    <property type="match status" value="1"/>
</dbReference>
<dbReference type="Gene3D" id="3.90.550.10">
    <property type="entry name" value="Spore Coat Polysaccharide Biosynthesis Protein SpsA, Chain A"/>
    <property type="match status" value="1"/>
</dbReference>
<dbReference type="CDD" id="cd04179">
    <property type="entry name" value="DPM_DPG-synthase_like"/>
    <property type="match status" value="1"/>
</dbReference>
<evidence type="ECO:0000259" key="2">
    <source>
        <dbReference type="Pfam" id="PF00535"/>
    </source>
</evidence>
<feature type="transmembrane region" description="Helical" evidence="1">
    <location>
        <begin position="350"/>
        <end position="378"/>
    </location>
</feature>
<organism evidence="4">
    <name type="scientific">hydrothermal vent metagenome</name>
    <dbReference type="NCBI Taxonomy" id="652676"/>
    <lineage>
        <taxon>unclassified sequences</taxon>
        <taxon>metagenomes</taxon>
        <taxon>ecological metagenomes</taxon>
    </lineage>
</organism>
<dbReference type="Pfam" id="PF26629">
    <property type="entry name" value="GT2_TM_C"/>
    <property type="match status" value="1"/>
</dbReference>
<dbReference type="InterPro" id="IPR001173">
    <property type="entry name" value="Glyco_trans_2-like"/>
</dbReference>
<feature type="transmembrane region" description="Helical" evidence="1">
    <location>
        <begin position="265"/>
        <end position="294"/>
    </location>
</feature>
<dbReference type="SUPFAM" id="SSF53448">
    <property type="entry name" value="Nucleotide-diphospho-sugar transferases"/>
    <property type="match status" value="1"/>
</dbReference>
<dbReference type="InterPro" id="IPR058718">
    <property type="entry name" value="Agl6_TM_C"/>
</dbReference>
<keyword evidence="1" id="KW-1133">Transmembrane helix</keyword>
<feature type="domain" description="Glycosyltransferase 2-like" evidence="2">
    <location>
        <begin position="9"/>
        <end position="170"/>
    </location>
</feature>
<dbReference type="AlphaFoldDB" id="A0A3B1CTD6"/>
<keyword evidence="4" id="KW-0808">Transferase</keyword>
<proteinExistence type="predicted"/>
<gene>
    <name evidence="4" type="ORF">MNBD_NITROSPINAE02-1406</name>
</gene>
<name>A0A3B1CTD6_9ZZZZ</name>
<accession>A0A3B1CTD6</accession>
<dbReference type="Pfam" id="PF00535">
    <property type="entry name" value="Glycos_transf_2"/>
    <property type="match status" value="1"/>
</dbReference>
<reference evidence="4" key="1">
    <citation type="submission" date="2018-06" db="EMBL/GenBank/DDBJ databases">
        <authorList>
            <person name="Zhirakovskaya E."/>
        </authorList>
    </citation>
    <scope>NUCLEOTIDE SEQUENCE</scope>
</reference>
<evidence type="ECO:0000313" key="4">
    <source>
        <dbReference type="EMBL" id="VAX22355.1"/>
    </source>
</evidence>
<dbReference type="PANTHER" id="PTHR48090">
    <property type="entry name" value="UNDECAPRENYL-PHOSPHATE 4-DEOXY-4-FORMAMIDO-L-ARABINOSE TRANSFERASE-RELATED"/>
    <property type="match status" value="1"/>
</dbReference>
<protein>
    <submittedName>
        <fullName evidence="4">Dolichol-p-glucose synthetase, (Glycosyltransferase)</fullName>
    </submittedName>
</protein>
<keyword evidence="1" id="KW-0472">Membrane</keyword>
<feature type="transmembrane region" description="Helical" evidence="1">
    <location>
        <begin position="315"/>
        <end position="338"/>
    </location>
</feature>
<evidence type="ECO:0000259" key="3">
    <source>
        <dbReference type="Pfam" id="PF26629"/>
    </source>
</evidence>
<dbReference type="InterPro" id="IPR029044">
    <property type="entry name" value="Nucleotide-diphossugar_trans"/>
</dbReference>
<feature type="transmembrane region" description="Helical" evidence="1">
    <location>
        <begin position="233"/>
        <end position="253"/>
    </location>
</feature>
<dbReference type="EMBL" id="UOGE01000074">
    <property type="protein sequence ID" value="VAX22355.1"/>
    <property type="molecule type" value="Genomic_DNA"/>
</dbReference>
<keyword evidence="1" id="KW-0812">Transmembrane</keyword>
<feature type="domain" description="Low-salt glycan biosynthesis hexosyltransferase Agl6 C-terminal transmembrane region" evidence="3">
    <location>
        <begin position="290"/>
        <end position="376"/>
    </location>
</feature>
<dbReference type="InterPro" id="IPR050256">
    <property type="entry name" value="Glycosyltransferase_2"/>
</dbReference>
<dbReference type="GO" id="GO:0016740">
    <property type="term" value="F:transferase activity"/>
    <property type="evidence" value="ECO:0007669"/>
    <property type="project" value="UniProtKB-KW"/>
</dbReference>
<evidence type="ECO:0000256" key="1">
    <source>
        <dbReference type="SAM" id="Phobius"/>
    </source>
</evidence>